<gene>
    <name evidence="1" type="ORF">CC86DRAFT_56463</name>
</gene>
<reference evidence="1" key="1">
    <citation type="journal article" date="2020" name="Stud. Mycol.">
        <title>101 Dothideomycetes genomes: a test case for predicting lifestyles and emergence of pathogens.</title>
        <authorList>
            <person name="Haridas S."/>
            <person name="Albert R."/>
            <person name="Binder M."/>
            <person name="Bloem J."/>
            <person name="Labutti K."/>
            <person name="Salamov A."/>
            <person name="Andreopoulos B."/>
            <person name="Baker S."/>
            <person name="Barry K."/>
            <person name="Bills G."/>
            <person name="Bluhm B."/>
            <person name="Cannon C."/>
            <person name="Castanera R."/>
            <person name="Culley D."/>
            <person name="Daum C."/>
            <person name="Ezra D."/>
            <person name="Gonzalez J."/>
            <person name="Henrissat B."/>
            <person name="Kuo A."/>
            <person name="Liang C."/>
            <person name="Lipzen A."/>
            <person name="Lutzoni F."/>
            <person name="Magnuson J."/>
            <person name="Mondo S."/>
            <person name="Nolan M."/>
            <person name="Ohm R."/>
            <person name="Pangilinan J."/>
            <person name="Park H.-J."/>
            <person name="Ramirez L."/>
            <person name="Alfaro M."/>
            <person name="Sun H."/>
            <person name="Tritt A."/>
            <person name="Yoshinaga Y."/>
            <person name="Zwiers L.-H."/>
            <person name="Turgeon B."/>
            <person name="Goodwin S."/>
            <person name="Spatafora J."/>
            <person name="Crous P."/>
            <person name="Grigoriev I."/>
        </authorList>
    </citation>
    <scope>NUCLEOTIDE SEQUENCE</scope>
    <source>
        <strain evidence="1">CBS 113818</strain>
    </source>
</reference>
<dbReference type="Proteomes" id="UP000799424">
    <property type="component" value="Unassembled WGS sequence"/>
</dbReference>
<protein>
    <submittedName>
        <fullName evidence="1">Uncharacterized protein</fullName>
    </submittedName>
</protein>
<sequence>MENAGAGLPLSLRVPHCAICAMPGLRHLPKYFTVHKHGSPLGLGGIMRWWLSGCSGDHSSNELLQLVMRLPNYDFLQSIRCRGTMTCSFPQPRDGDGRCPTSCQCPLVLWRPAACSKILPGQTERTGSMHSLVSQPTQKRLRETTLPGLAALACCVCNVPRAPATSTFDQFISIMA</sequence>
<keyword evidence="2" id="KW-1185">Reference proteome</keyword>
<dbReference type="EMBL" id="MU006230">
    <property type="protein sequence ID" value="KAF2824504.1"/>
    <property type="molecule type" value="Genomic_DNA"/>
</dbReference>
<organism evidence="1 2">
    <name type="scientific">Ophiobolus disseminans</name>
    <dbReference type="NCBI Taxonomy" id="1469910"/>
    <lineage>
        <taxon>Eukaryota</taxon>
        <taxon>Fungi</taxon>
        <taxon>Dikarya</taxon>
        <taxon>Ascomycota</taxon>
        <taxon>Pezizomycotina</taxon>
        <taxon>Dothideomycetes</taxon>
        <taxon>Pleosporomycetidae</taxon>
        <taxon>Pleosporales</taxon>
        <taxon>Pleosporineae</taxon>
        <taxon>Phaeosphaeriaceae</taxon>
        <taxon>Ophiobolus</taxon>
    </lineage>
</organism>
<name>A0A6A6ZVK8_9PLEO</name>
<dbReference type="AlphaFoldDB" id="A0A6A6ZVK8"/>
<evidence type="ECO:0000313" key="1">
    <source>
        <dbReference type="EMBL" id="KAF2824504.1"/>
    </source>
</evidence>
<accession>A0A6A6ZVK8</accession>
<proteinExistence type="predicted"/>
<evidence type="ECO:0000313" key="2">
    <source>
        <dbReference type="Proteomes" id="UP000799424"/>
    </source>
</evidence>